<dbReference type="EMBL" id="KZ308249">
    <property type="protein sequence ID" value="KAG8225727.1"/>
    <property type="molecule type" value="Genomic_DNA"/>
</dbReference>
<dbReference type="AlphaFoldDB" id="A0A8K0NXV6"/>
<reference evidence="2" key="1">
    <citation type="submission" date="2013-04" db="EMBL/GenBank/DDBJ databases">
        <authorList>
            <person name="Qu J."/>
            <person name="Murali S.C."/>
            <person name="Bandaranaike D."/>
            <person name="Bellair M."/>
            <person name="Blankenburg K."/>
            <person name="Chao H."/>
            <person name="Dinh H."/>
            <person name="Doddapaneni H."/>
            <person name="Downs B."/>
            <person name="Dugan-Rocha S."/>
            <person name="Elkadiri S."/>
            <person name="Gnanaolivu R.D."/>
            <person name="Hernandez B."/>
            <person name="Javaid M."/>
            <person name="Jayaseelan J.C."/>
            <person name="Lee S."/>
            <person name="Li M."/>
            <person name="Ming W."/>
            <person name="Munidasa M."/>
            <person name="Muniz J."/>
            <person name="Nguyen L."/>
            <person name="Ongeri F."/>
            <person name="Osuji N."/>
            <person name="Pu L.-L."/>
            <person name="Puazo M."/>
            <person name="Qu C."/>
            <person name="Quiroz J."/>
            <person name="Raj R."/>
            <person name="Weissenberger G."/>
            <person name="Xin Y."/>
            <person name="Zou X."/>
            <person name="Han Y."/>
            <person name="Richards S."/>
            <person name="Worley K."/>
            <person name="Muzny D."/>
            <person name="Gibbs R."/>
        </authorList>
    </citation>
    <scope>NUCLEOTIDE SEQUENCE</scope>
    <source>
        <strain evidence="2">Sampled in the wild</strain>
    </source>
</reference>
<keyword evidence="3" id="KW-1185">Reference proteome</keyword>
<comment type="caution">
    <text evidence="2">The sequence shown here is derived from an EMBL/GenBank/DDBJ whole genome shotgun (WGS) entry which is preliminary data.</text>
</comment>
<feature type="chain" id="PRO_5035456563" evidence="1">
    <location>
        <begin position="19"/>
        <end position="100"/>
    </location>
</feature>
<sequence length="100" mass="11417">MISLLWIAVAVLSVGVQALPFQTPPPFNLTDEQNNGYVVVIFKPTEDEELYVTRSDFALLISELIPYKESNESVPHFNFSECLRQRRETGVERCWATTPI</sequence>
<protein>
    <submittedName>
        <fullName evidence="2">Uncharacterized protein</fullName>
    </submittedName>
</protein>
<reference evidence="2" key="2">
    <citation type="submission" date="2017-10" db="EMBL/GenBank/DDBJ databases">
        <title>Ladona fulva Genome sequencing and assembly.</title>
        <authorList>
            <person name="Murali S."/>
            <person name="Richards S."/>
            <person name="Bandaranaike D."/>
            <person name="Bellair M."/>
            <person name="Blankenburg K."/>
            <person name="Chao H."/>
            <person name="Dinh H."/>
            <person name="Doddapaneni H."/>
            <person name="Dugan-Rocha S."/>
            <person name="Elkadiri S."/>
            <person name="Gnanaolivu R."/>
            <person name="Hernandez B."/>
            <person name="Skinner E."/>
            <person name="Javaid M."/>
            <person name="Lee S."/>
            <person name="Li M."/>
            <person name="Ming W."/>
            <person name="Munidasa M."/>
            <person name="Muniz J."/>
            <person name="Nguyen L."/>
            <person name="Hughes D."/>
            <person name="Osuji N."/>
            <person name="Pu L.-L."/>
            <person name="Puazo M."/>
            <person name="Qu C."/>
            <person name="Quiroz J."/>
            <person name="Raj R."/>
            <person name="Weissenberger G."/>
            <person name="Xin Y."/>
            <person name="Zou X."/>
            <person name="Han Y."/>
            <person name="Worley K."/>
            <person name="Muzny D."/>
            <person name="Gibbs R."/>
        </authorList>
    </citation>
    <scope>NUCLEOTIDE SEQUENCE</scope>
    <source>
        <strain evidence="2">Sampled in the wild</strain>
    </source>
</reference>
<accession>A0A8K0NXV6</accession>
<evidence type="ECO:0000313" key="2">
    <source>
        <dbReference type="EMBL" id="KAG8225727.1"/>
    </source>
</evidence>
<evidence type="ECO:0000313" key="3">
    <source>
        <dbReference type="Proteomes" id="UP000792457"/>
    </source>
</evidence>
<evidence type="ECO:0000256" key="1">
    <source>
        <dbReference type="SAM" id="SignalP"/>
    </source>
</evidence>
<name>A0A8K0NXV6_LADFU</name>
<gene>
    <name evidence="2" type="ORF">J437_LFUL008113</name>
</gene>
<organism evidence="2 3">
    <name type="scientific">Ladona fulva</name>
    <name type="common">Scarce chaser dragonfly</name>
    <name type="synonym">Libellula fulva</name>
    <dbReference type="NCBI Taxonomy" id="123851"/>
    <lineage>
        <taxon>Eukaryota</taxon>
        <taxon>Metazoa</taxon>
        <taxon>Ecdysozoa</taxon>
        <taxon>Arthropoda</taxon>
        <taxon>Hexapoda</taxon>
        <taxon>Insecta</taxon>
        <taxon>Pterygota</taxon>
        <taxon>Palaeoptera</taxon>
        <taxon>Odonata</taxon>
        <taxon>Epiprocta</taxon>
        <taxon>Anisoptera</taxon>
        <taxon>Libelluloidea</taxon>
        <taxon>Libellulidae</taxon>
        <taxon>Ladona</taxon>
    </lineage>
</organism>
<feature type="signal peptide" evidence="1">
    <location>
        <begin position="1"/>
        <end position="18"/>
    </location>
</feature>
<proteinExistence type="predicted"/>
<dbReference type="Proteomes" id="UP000792457">
    <property type="component" value="Unassembled WGS sequence"/>
</dbReference>
<keyword evidence="1" id="KW-0732">Signal</keyword>